<dbReference type="InterPro" id="IPR017255">
    <property type="entry name" value="AcTrfase_GNAT_prd"/>
</dbReference>
<sequence>MGQRTIAIRPATTADREAIREVARDTWHDTYDELDSATIDETIAEWYDDESFSAALEKPGTAVLVAESDGEIVGFTHGVVSEDEGDVLRMYVHPDHQREGIGTALHERLRSSLEDFHMNRMRAIDLASNEGGRRFYERLGFEESGEGEVEIGGETRTEVVYTLEL</sequence>
<dbReference type="Pfam" id="PF13508">
    <property type="entry name" value="Acetyltransf_7"/>
    <property type="match status" value="1"/>
</dbReference>
<dbReference type="SUPFAM" id="SSF55729">
    <property type="entry name" value="Acyl-CoA N-acyltransferases (Nat)"/>
    <property type="match status" value="1"/>
</dbReference>
<dbReference type="PANTHER" id="PTHR43877:SF1">
    <property type="entry name" value="ACETYLTRANSFERASE"/>
    <property type="match status" value="1"/>
</dbReference>
<dbReference type="HOGENOM" id="CLU_013985_18_3_2"/>
<dbReference type="CDD" id="cd04301">
    <property type="entry name" value="NAT_SF"/>
    <property type="match status" value="1"/>
</dbReference>
<dbReference type="Proteomes" id="UP000010846">
    <property type="component" value="Chromosome"/>
</dbReference>
<gene>
    <name evidence="4" type="ordered locus">Halru_0201</name>
</gene>
<organism evidence="4 5">
    <name type="scientific">Halovivax ruber (strain DSM 18193 / JCM 13892 / XH-70)</name>
    <dbReference type="NCBI Taxonomy" id="797302"/>
    <lineage>
        <taxon>Archaea</taxon>
        <taxon>Methanobacteriati</taxon>
        <taxon>Methanobacteriota</taxon>
        <taxon>Stenosarchaea group</taxon>
        <taxon>Halobacteria</taxon>
        <taxon>Halobacteriales</taxon>
        <taxon>Natrialbaceae</taxon>
        <taxon>Halovivax</taxon>
    </lineage>
</organism>
<dbReference type="GO" id="GO:0016747">
    <property type="term" value="F:acyltransferase activity, transferring groups other than amino-acyl groups"/>
    <property type="evidence" value="ECO:0007669"/>
    <property type="project" value="InterPro"/>
</dbReference>
<evidence type="ECO:0000313" key="4">
    <source>
        <dbReference type="EMBL" id="AGB14847.1"/>
    </source>
</evidence>
<dbReference type="EMBL" id="CP003050">
    <property type="protein sequence ID" value="AGB14847.1"/>
    <property type="molecule type" value="Genomic_DNA"/>
</dbReference>
<evidence type="ECO:0000256" key="1">
    <source>
        <dbReference type="ARBA" id="ARBA00022679"/>
    </source>
</evidence>
<feature type="domain" description="N-acetyltransferase" evidence="3">
    <location>
        <begin position="6"/>
        <end position="165"/>
    </location>
</feature>
<dbReference type="PIRSF" id="PIRSF037663">
    <property type="entry name" value="Acetyltransf_GNAT_prd"/>
    <property type="match status" value="1"/>
</dbReference>
<dbReference type="AlphaFoldDB" id="L0IA94"/>
<keyword evidence="5" id="KW-1185">Reference proteome</keyword>
<dbReference type="PANTHER" id="PTHR43877">
    <property type="entry name" value="AMINOALKYLPHOSPHONATE N-ACETYLTRANSFERASE-RELATED-RELATED"/>
    <property type="match status" value="1"/>
</dbReference>
<keyword evidence="1 4" id="KW-0808">Transferase</keyword>
<keyword evidence="2 4" id="KW-0012">Acyltransferase</keyword>
<dbReference type="KEGG" id="hru:Halru_0201"/>
<dbReference type="InterPro" id="IPR016181">
    <property type="entry name" value="Acyl_CoA_acyltransferase"/>
</dbReference>
<dbReference type="Gene3D" id="3.40.630.30">
    <property type="match status" value="1"/>
</dbReference>
<accession>L0IA94</accession>
<dbReference type="STRING" id="797302.Halru_0201"/>
<dbReference type="InterPro" id="IPR050832">
    <property type="entry name" value="Bact_Acetyltransf"/>
</dbReference>
<dbReference type="PROSITE" id="PS51186">
    <property type="entry name" value="GNAT"/>
    <property type="match status" value="1"/>
</dbReference>
<evidence type="ECO:0000256" key="2">
    <source>
        <dbReference type="ARBA" id="ARBA00023315"/>
    </source>
</evidence>
<proteinExistence type="predicted"/>
<evidence type="ECO:0000313" key="5">
    <source>
        <dbReference type="Proteomes" id="UP000010846"/>
    </source>
</evidence>
<dbReference type="eggNOG" id="arCOG00844">
    <property type="taxonomic scope" value="Archaea"/>
</dbReference>
<evidence type="ECO:0000259" key="3">
    <source>
        <dbReference type="PROSITE" id="PS51186"/>
    </source>
</evidence>
<name>L0IA94_HALRX</name>
<reference evidence="4" key="1">
    <citation type="submission" date="2011-09" db="EMBL/GenBank/DDBJ databases">
        <title>Complete sequence of Halovivax ruber XH-70.</title>
        <authorList>
            <consortium name="US DOE Joint Genome Institute"/>
            <person name="Lucas S."/>
            <person name="Han J."/>
            <person name="Lapidus A."/>
            <person name="Cheng J.-F."/>
            <person name="Goodwin L."/>
            <person name="Pitluck S."/>
            <person name="Peters L."/>
            <person name="Mikhailova N."/>
            <person name="Davenport K."/>
            <person name="Detter J.C."/>
            <person name="Han C."/>
            <person name="Tapia R."/>
            <person name="Land M."/>
            <person name="Hauser L."/>
            <person name="Kyrpides N."/>
            <person name="Ivanova N."/>
            <person name="Pagani I."/>
            <person name="Sproer C."/>
            <person name="Anderson I."/>
            <person name="Woyke T."/>
        </authorList>
    </citation>
    <scope>NUCLEOTIDE SEQUENCE</scope>
    <source>
        <strain evidence="4">XH-70</strain>
    </source>
</reference>
<dbReference type="InterPro" id="IPR000182">
    <property type="entry name" value="GNAT_dom"/>
</dbReference>
<protein>
    <submittedName>
        <fullName evidence="4">Sortase-like acyltransferase</fullName>
    </submittedName>
</protein>